<dbReference type="PANTHER" id="PTHR11439:SF495">
    <property type="entry name" value="REVERSE TRANSCRIPTASE, RNA-DEPENDENT DNA POLYMERASE-RELATED"/>
    <property type="match status" value="1"/>
</dbReference>
<feature type="domain" description="Reverse transcriptase Ty1/copia-type" evidence="2">
    <location>
        <begin position="251"/>
        <end position="355"/>
    </location>
</feature>
<proteinExistence type="predicted"/>
<evidence type="ECO:0000313" key="3">
    <source>
        <dbReference type="EMBL" id="GFA13958.1"/>
    </source>
</evidence>
<dbReference type="AlphaFoldDB" id="A0A699J5V1"/>
<dbReference type="InterPro" id="IPR012337">
    <property type="entry name" value="RNaseH-like_sf"/>
</dbReference>
<accession>A0A699J5V1</accession>
<evidence type="ECO:0000259" key="2">
    <source>
        <dbReference type="Pfam" id="PF07727"/>
    </source>
</evidence>
<dbReference type="InterPro" id="IPR013103">
    <property type="entry name" value="RVT_2"/>
</dbReference>
<dbReference type="Pfam" id="PF07727">
    <property type="entry name" value="RVT_2"/>
    <property type="match status" value="1"/>
</dbReference>
<dbReference type="SUPFAM" id="SSF53098">
    <property type="entry name" value="Ribonuclease H-like"/>
    <property type="match status" value="1"/>
</dbReference>
<sequence length="662" mass="75014">SLLPIPFWAEAVNTACYVQNRVLVTKPHNKTPYELLHGRTPSISFMRPFGCHVTILNTLDSLGKFEGKVDEGFLVGYSVNSKAFRNNDGDAAFDGKELDFDAKKPESKVNLSPSSSAESRKQDDKTKKKAKGKKLEDITYFNDENDVGVEADFNNLETSITVNPIPTTRIHKDHHVSQNIGDLSSTTQTRSMTIVVKDQGGLLQMFNDDFHTYMFACFLSQEEPKRVHQTLKDPSWIEAMQEKLLQFKMQKVWVLVDLPHGKRAIGTKWVFRNKKDERGIVVRNKAILVAQGHTKEEGINYEEVFALVARIEAIRLFLAYASFMGLMMYQMDVKSAFLYGTIKEEDYVCQPSGEALLKDPDGEDVDVHTYRSMISSLMYLTSSRPDIMFAVYASVRFQVTPKASHLYAVKRIFRYLKGKLYLGLWYPKDSPFDLVAYSDSDYASASLDRKSITGGCQFLACRLISWQCKKQTFVATSSTEAEYVAAASCCAQKKDEIFISQDKYVAKILRKFSLVDGKSASTPIDTKKPLLKDPDGEDVDVHTYRSMIGSLMYLTSSRPNIMFAVYACARFQVTPKASHLYAVKRIFRYLKRKPHLGLWYPKDSPFDLVSYSDSDYADASLDRKSTSGGCQFLRYRLISWQCKKQTFMATSSTEAEYVVAAS</sequence>
<gene>
    <name evidence="3" type="ORF">Tci_585930</name>
</gene>
<organism evidence="3">
    <name type="scientific">Tanacetum cinerariifolium</name>
    <name type="common">Dalmatian daisy</name>
    <name type="synonym">Chrysanthemum cinerariifolium</name>
    <dbReference type="NCBI Taxonomy" id="118510"/>
    <lineage>
        <taxon>Eukaryota</taxon>
        <taxon>Viridiplantae</taxon>
        <taxon>Streptophyta</taxon>
        <taxon>Embryophyta</taxon>
        <taxon>Tracheophyta</taxon>
        <taxon>Spermatophyta</taxon>
        <taxon>Magnoliopsida</taxon>
        <taxon>eudicotyledons</taxon>
        <taxon>Gunneridae</taxon>
        <taxon>Pentapetalae</taxon>
        <taxon>asterids</taxon>
        <taxon>campanulids</taxon>
        <taxon>Asterales</taxon>
        <taxon>Asteraceae</taxon>
        <taxon>Asteroideae</taxon>
        <taxon>Anthemideae</taxon>
        <taxon>Anthemidinae</taxon>
        <taxon>Tanacetum</taxon>
    </lineage>
</organism>
<reference evidence="3" key="1">
    <citation type="journal article" date="2019" name="Sci. Rep.">
        <title>Draft genome of Tanacetum cinerariifolium, the natural source of mosquito coil.</title>
        <authorList>
            <person name="Yamashiro T."/>
            <person name="Shiraishi A."/>
            <person name="Satake H."/>
            <person name="Nakayama K."/>
        </authorList>
    </citation>
    <scope>NUCLEOTIDE SEQUENCE</scope>
</reference>
<dbReference type="CDD" id="cd09272">
    <property type="entry name" value="RNase_HI_RT_Ty1"/>
    <property type="match status" value="2"/>
</dbReference>
<protein>
    <submittedName>
        <fullName evidence="3">Retrovirus-related Pol polyprotein from transposon TNT 1-94</fullName>
    </submittedName>
</protein>
<comment type="caution">
    <text evidence="3">The sequence shown here is derived from an EMBL/GenBank/DDBJ whole genome shotgun (WGS) entry which is preliminary data.</text>
</comment>
<dbReference type="EMBL" id="BKCJ010375025">
    <property type="protein sequence ID" value="GFA13958.1"/>
    <property type="molecule type" value="Genomic_DNA"/>
</dbReference>
<feature type="non-terminal residue" evidence="3">
    <location>
        <position position="1"/>
    </location>
</feature>
<evidence type="ECO:0000256" key="1">
    <source>
        <dbReference type="SAM" id="MobiDB-lite"/>
    </source>
</evidence>
<dbReference type="PANTHER" id="PTHR11439">
    <property type="entry name" value="GAG-POL-RELATED RETROTRANSPOSON"/>
    <property type="match status" value="1"/>
</dbReference>
<feature type="region of interest" description="Disordered" evidence="1">
    <location>
        <begin position="104"/>
        <end position="130"/>
    </location>
</feature>
<name>A0A699J5V1_TANCI</name>